<dbReference type="PaxDb" id="4097-A0A1S3YCM6"/>
<reference evidence="2" key="1">
    <citation type="submission" date="2025-08" db="UniProtKB">
        <authorList>
            <consortium name="RefSeq"/>
        </authorList>
    </citation>
    <scope>IDENTIFICATION</scope>
</reference>
<feature type="region of interest" description="Disordered" evidence="1">
    <location>
        <begin position="100"/>
        <end position="139"/>
    </location>
</feature>
<gene>
    <name evidence="2" type="primary">LOC107774851</name>
</gene>
<organism evidence="2">
    <name type="scientific">Nicotiana tabacum</name>
    <name type="common">Common tobacco</name>
    <dbReference type="NCBI Taxonomy" id="4097"/>
    <lineage>
        <taxon>Eukaryota</taxon>
        <taxon>Viridiplantae</taxon>
        <taxon>Streptophyta</taxon>
        <taxon>Embryophyta</taxon>
        <taxon>Tracheophyta</taxon>
        <taxon>Spermatophyta</taxon>
        <taxon>Magnoliopsida</taxon>
        <taxon>eudicotyledons</taxon>
        <taxon>Gunneridae</taxon>
        <taxon>Pentapetalae</taxon>
        <taxon>asterids</taxon>
        <taxon>lamiids</taxon>
        <taxon>Solanales</taxon>
        <taxon>Solanaceae</taxon>
        <taxon>Nicotianoideae</taxon>
        <taxon>Nicotianeae</taxon>
        <taxon>Nicotiana</taxon>
    </lineage>
</organism>
<dbReference type="AlphaFoldDB" id="A0A1S3YCM6"/>
<evidence type="ECO:0000313" key="2">
    <source>
        <dbReference type="RefSeq" id="XP_016449991.1"/>
    </source>
</evidence>
<proteinExistence type="predicted"/>
<dbReference type="RefSeq" id="XP_016449991.1">
    <property type="nucleotide sequence ID" value="XM_016594505.1"/>
</dbReference>
<sequence length="151" mass="14976">MDRPSLGTGDSGGSGASAGGSGGASGGGSAFGGSGASAGGGGGSSAGGGRSGGGRAPRFRRFPTLGFGGGGGGAGAWRHITLPMIFQIFYRTCALWAAGATRQKRPSSHRNDYGPAQLRPQKRTHRSGKRNAEAGAQKRPLIAKAIFEDLS</sequence>
<accession>A0A1S3YCM6</accession>
<feature type="compositionally biased region" description="Gly residues" evidence="1">
    <location>
        <begin position="9"/>
        <end position="55"/>
    </location>
</feature>
<dbReference type="KEGG" id="nta:107774851"/>
<name>A0A1S3YCM6_TOBAC</name>
<feature type="region of interest" description="Disordered" evidence="1">
    <location>
        <begin position="1"/>
        <end position="70"/>
    </location>
</feature>
<protein>
    <submittedName>
        <fullName evidence="2">Merozoite surface antigen 2, allelic form 2-like</fullName>
    </submittedName>
</protein>
<evidence type="ECO:0000256" key="1">
    <source>
        <dbReference type="SAM" id="MobiDB-lite"/>
    </source>
</evidence>
<feature type="compositionally biased region" description="Basic residues" evidence="1">
    <location>
        <begin position="120"/>
        <end position="129"/>
    </location>
</feature>